<dbReference type="Pfam" id="PF05433">
    <property type="entry name" value="Rick_17kDa_Anti"/>
    <property type="match status" value="1"/>
</dbReference>
<keyword evidence="5" id="KW-0449">Lipoprotein</keyword>
<name>A0A2A4I0T2_9SPHN</name>
<keyword evidence="4" id="KW-0472">Membrane</keyword>
<comment type="similarity">
    <text evidence="2">Belongs to the rickettsiale 17 kDa surface antigen family.</text>
</comment>
<feature type="chain" id="PRO_5012224030" description="17 kDa surface antigen" evidence="6">
    <location>
        <begin position="27"/>
        <end position="138"/>
    </location>
</feature>
<evidence type="ECO:0000259" key="7">
    <source>
        <dbReference type="Pfam" id="PF05433"/>
    </source>
</evidence>
<evidence type="ECO:0000256" key="6">
    <source>
        <dbReference type="SAM" id="SignalP"/>
    </source>
</evidence>
<organism evidence="8 9">
    <name type="scientific">Sphingomonas ginsenosidimutans</name>
    <dbReference type="NCBI Taxonomy" id="862134"/>
    <lineage>
        <taxon>Bacteria</taxon>
        <taxon>Pseudomonadati</taxon>
        <taxon>Pseudomonadota</taxon>
        <taxon>Alphaproteobacteria</taxon>
        <taxon>Sphingomonadales</taxon>
        <taxon>Sphingomonadaceae</taxon>
        <taxon>Sphingomonas</taxon>
    </lineage>
</organism>
<dbReference type="RefSeq" id="WP_096610456.1">
    <property type="nucleotide sequence ID" value="NZ_NWVD01000001.1"/>
</dbReference>
<dbReference type="InterPro" id="IPR008816">
    <property type="entry name" value="Gly_zipper_2TM_dom"/>
</dbReference>
<dbReference type="Proteomes" id="UP000218784">
    <property type="component" value="Unassembled WGS sequence"/>
</dbReference>
<sequence length="138" mass="15109">MWKKLTLGMTALAMGTAAMVPAAAQAQRYGDGYGYGRDYYDDGYGQHDRAYDRAYRDGWNRAPRYYETRGDYRNRYRYNRACQSGTTGTIVGAIAGGLLGRAIDTRGDRTLGTVLGAGAGALAGNAVERADNPRFCQR</sequence>
<dbReference type="PANTHER" id="PTHR35603:SF2">
    <property type="entry name" value="OUTER MEMBRANE LIPOPROTEIN"/>
    <property type="match status" value="1"/>
</dbReference>
<dbReference type="PANTHER" id="PTHR35603">
    <property type="match status" value="1"/>
</dbReference>
<protein>
    <recommendedName>
        <fullName evidence="3">17 kDa surface antigen</fullName>
    </recommendedName>
</protein>
<keyword evidence="6" id="KW-0732">Signal</keyword>
<evidence type="ECO:0000256" key="4">
    <source>
        <dbReference type="ARBA" id="ARBA00023136"/>
    </source>
</evidence>
<evidence type="ECO:0000256" key="3">
    <source>
        <dbReference type="ARBA" id="ARBA00015281"/>
    </source>
</evidence>
<accession>A0A2A4I0T2</accession>
<evidence type="ECO:0000313" key="8">
    <source>
        <dbReference type="EMBL" id="PCG10722.1"/>
    </source>
</evidence>
<evidence type="ECO:0000256" key="2">
    <source>
        <dbReference type="ARBA" id="ARBA00008681"/>
    </source>
</evidence>
<proteinExistence type="inferred from homology"/>
<comment type="subcellular location">
    <subcellularLocation>
        <location evidence="1">Cell outer membrane</location>
        <topology evidence="1">Lipid-anchor</topology>
    </subcellularLocation>
</comment>
<dbReference type="GO" id="GO:0009279">
    <property type="term" value="C:cell outer membrane"/>
    <property type="evidence" value="ECO:0007669"/>
    <property type="project" value="UniProtKB-SubCell"/>
</dbReference>
<evidence type="ECO:0000313" key="9">
    <source>
        <dbReference type="Proteomes" id="UP000218784"/>
    </source>
</evidence>
<evidence type="ECO:0000256" key="1">
    <source>
        <dbReference type="ARBA" id="ARBA00004459"/>
    </source>
</evidence>
<feature type="signal peptide" evidence="6">
    <location>
        <begin position="1"/>
        <end position="26"/>
    </location>
</feature>
<evidence type="ECO:0000256" key="5">
    <source>
        <dbReference type="ARBA" id="ARBA00023288"/>
    </source>
</evidence>
<dbReference type="InterPro" id="IPR051407">
    <property type="entry name" value="Bact_OM_lipoprot/Surf_antigen"/>
</dbReference>
<feature type="domain" description="Glycine zipper 2TM" evidence="7">
    <location>
        <begin position="88"/>
        <end position="128"/>
    </location>
</feature>
<reference evidence="8 9" key="1">
    <citation type="submission" date="2017-09" db="EMBL/GenBank/DDBJ databases">
        <title>Sphingomonas ginsenosidimutans KACC 14949, whole genome shotgun sequence.</title>
        <authorList>
            <person name="Feng G."/>
            <person name="Zhu H."/>
        </authorList>
    </citation>
    <scope>NUCLEOTIDE SEQUENCE [LARGE SCALE GENOMIC DNA]</scope>
    <source>
        <strain evidence="8 9">KACC 14949</strain>
    </source>
</reference>
<keyword evidence="9" id="KW-1185">Reference proteome</keyword>
<gene>
    <name evidence="8" type="ORF">COA17_04920</name>
</gene>
<dbReference type="AlphaFoldDB" id="A0A2A4I0T2"/>
<comment type="caution">
    <text evidence="8">The sequence shown here is derived from an EMBL/GenBank/DDBJ whole genome shotgun (WGS) entry which is preliminary data.</text>
</comment>
<dbReference type="EMBL" id="NWVD01000001">
    <property type="protein sequence ID" value="PCG10722.1"/>
    <property type="molecule type" value="Genomic_DNA"/>
</dbReference>